<dbReference type="Gene3D" id="2.40.10.480">
    <property type="match status" value="1"/>
</dbReference>
<feature type="transmembrane region" description="Helical" evidence="2">
    <location>
        <begin position="7"/>
        <end position="23"/>
    </location>
</feature>
<dbReference type="PROSITE" id="PS51257">
    <property type="entry name" value="PROKAR_LIPOPROTEIN"/>
    <property type="match status" value="1"/>
</dbReference>
<feature type="compositionally biased region" description="Polar residues" evidence="1">
    <location>
        <begin position="473"/>
        <end position="486"/>
    </location>
</feature>
<dbReference type="SUPFAM" id="SSF63829">
    <property type="entry name" value="Calcium-dependent phosphotriesterase"/>
    <property type="match status" value="2"/>
</dbReference>
<keyword evidence="2" id="KW-0812">Transmembrane</keyword>
<dbReference type="PANTHER" id="PTHR34512:SF30">
    <property type="entry name" value="OUTER MEMBRANE PROTEIN ASSEMBLY FACTOR BAMB"/>
    <property type="match status" value="1"/>
</dbReference>
<dbReference type="Pfam" id="PF13360">
    <property type="entry name" value="PQQ_2"/>
    <property type="match status" value="2"/>
</dbReference>
<evidence type="ECO:0000313" key="5">
    <source>
        <dbReference type="Proteomes" id="UP000185490"/>
    </source>
</evidence>
<evidence type="ECO:0000259" key="3">
    <source>
        <dbReference type="Pfam" id="PF13360"/>
    </source>
</evidence>
<proteinExistence type="predicted"/>
<feature type="region of interest" description="Disordered" evidence="1">
    <location>
        <begin position="466"/>
        <end position="486"/>
    </location>
</feature>
<accession>A0ABM6GCY7</accession>
<dbReference type="EMBL" id="CP007389">
    <property type="protein sequence ID" value="APT73447.1"/>
    <property type="molecule type" value="Genomic_DNA"/>
</dbReference>
<reference evidence="4 5" key="1">
    <citation type="submission" date="2014-02" db="EMBL/GenBank/DDBJ databases">
        <title>Diversity of Thermotogales isolates from hydrothermal vents.</title>
        <authorList>
            <person name="Haverkamp T.H.A."/>
            <person name="Lossouarn J."/>
            <person name="Geslin C."/>
            <person name="Nesbo C.L."/>
        </authorList>
    </citation>
    <scope>NUCLEOTIDE SEQUENCE [LARGE SCALE GENOMIC DNA]</scope>
    <source>
        <strain evidence="4 5">431</strain>
    </source>
</reference>
<dbReference type="PANTHER" id="PTHR34512">
    <property type="entry name" value="CELL SURFACE PROTEIN"/>
    <property type="match status" value="1"/>
</dbReference>
<dbReference type="SUPFAM" id="SSF49265">
    <property type="entry name" value="Fibronectin type III"/>
    <property type="match status" value="1"/>
</dbReference>
<protein>
    <submittedName>
        <fullName evidence="4">Pyrrolo-quinoline quinone</fullName>
    </submittedName>
</protein>
<dbReference type="InterPro" id="IPR036116">
    <property type="entry name" value="FN3_sf"/>
</dbReference>
<evidence type="ECO:0000313" key="4">
    <source>
        <dbReference type="EMBL" id="APT73447.1"/>
    </source>
</evidence>
<dbReference type="Gene3D" id="2.60.40.10">
    <property type="entry name" value="Immunoglobulins"/>
    <property type="match status" value="1"/>
</dbReference>
<organism evidence="4 5">
    <name type="scientific">Thermosipho melanesiensis</name>
    <dbReference type="NCBI Taxonomy" id="46541"/>
    <lineage>
        <taxon>Bacteria</taxon>
        <taxon>Thermotogati</taxon>
        <taxon>Thermotogota</taxon>
        <taxon>Thermotogae</taxon>
        <taxon>Thermotogales</taxon>
        <taxon>Fervidobacteriaceae</taxon>
        <taxon>Thermosipho</taxon>
    </lineage>
</organism>
<keyword evidence="2" id="KW-0472">Membrane</keyword>
<feature type="domain" description="Pyrrolo-quinoline quinone repeat" evidence="3">
    <location>
        <begin position="141"/>
        <end position="259"/>
    </location>
</feature>
<dbReference type="InterPro" id="IPR018391">
    <property type="entry name" value="PQQ_b-propeller_rpt"/>
</dbReference>
<feature type="domain" description="Pyrrolo-quinoline quinone repeat" evidence="3">
    <location>
        <begin position="335"/>
        <end position="458"/>
    </location>
</feature>
<dbReference type="Proteomes" id="UP000185490">
    <property type="component" value="Chromosome"/>
</dbReference>
<evidence type="ECO:0000256" key="1">
    <source>
        <dbReference type="SAM" id="MobiDB-lite"/>
    </source>
</evidence>
<dbReference type="InterPro" id="IPR002372">
    <property type="entry name" value="PQQ_rpt_dom"/>
</dbReference>
<dbReference type="RefSeq" id="WP_012056621.1">
    <property type="nucleotide sequence ID" value="NZ_CP007389.1"/>
</dbReference>
<name>A0ABM6GCY7_9BACT</name>
<keyword evidence="2" id="KW-1133">Transmembrane helix</keyword>
<dbReference type="SMART" id="SM00564">
    <property type="entry name" value="PQQ"/>
    <property type="match status" value="8"/>
</dbReference>
<dbReference type="Gene3D" id="2.40.128.630">
    <property type="match status" value="1"/>
</dbReference>
<keyword evidence="5" id="KW-1185">Reference proteome</keyword>
<dbReference type="InterPro" id="IPR013783">
    <property type="entry name" value="Ig-like_fold"/>
</dbReference>
<gene>
    <name evidence="4" type="ORF">BW47_02130</name>
</gene>
<evidence type="ECO:0000256" key="2">
    <source>
        <dbReference type="SAM" id="Phobius"/>
    </source>
</evidence>
<dbReference type="Gene3D" id="2.80.10.50">
    <property type="match status" value="1"/>
</dbReference>
<sequence>MRKNFSSFFYILVLIVIMIVLYGCSQPSVLLNNPPLAPSIPFPLDGATNVNITPTLSWECSDPDGDSLSYDIYFGTDPNKLPVIKDDHPSTSLVLETISGYKELQNETTYYWMVVAKDSKGGVTPSPIWSFTTSKPARLKWKFETYNTITPGPAIASDGTIYIGSNDNNLYAINPDGSLKWKYNLGSPIYSSPSISFDGTIYVVSWYKIYAINPDGTLKWEKDYDIGEPVSPAIGDDGTIYAGGSYDFKAINPDGSIKWVFDDNVSFRGSSPAIGPDGTIYVGSSDTNYFYAINPDGTLKWKFEANYVIKSSPAIGEDGTIYVGSNDDNLYAINPDGTLKWKFETGDDITTSPVIGEDGTIYVGSWDDNLYALNPDGTLKWKFNVSSLIYSSPVIGSDGIIYVSTYYYLYAVNKDGTLLWKFSNFKGVSRSLVESHLSLSTDGTLYASCWDDNLYAIETDSPGLANSPWPKFQKNNRNTGNYNDGQ</sequence>